<dbReference type="Proteomes" id="UP000663918">
    <property type="component" value="Chromosome"/>
</dbReference>
<name>A0A975C7X0_9CAUL</name>
<organism evidence="1 2">
    <name type="scientific">Brevundimonas goettingensis</name>
    <dbReference type="NCBI Taxonomy" id="2774190"/>
    <lineage>
        <taxon>Bacteria</taxon>
        <taxon>Pseudomonadati</taxon>
        <taxon>Pseudomonadota</taxon>
        <taxon>Alphaproteobacteria</taxon>
        <taxon>Caulobacterales</taxon>
        <taxon>Caulobacteraceae</taxon>
        <taxon>Brevundimonas</taxon>
    </lineage>
</organism>
<evidence type="ECO:0000313" key="1">
    <source>
        <dbReference type="EMBL" id="QTC92811.1"/>
    </source>
</evidence>
<keyword evidence="2" id="KW-1185">Reference proteome</keyword>
<accession>A0A975C7X0</accession>
<reference evidence="1" key="1">
    <citation type="submission" date="2020-09" db="EMBL/GenBank/DDBJ databases">
        <title>Brevundimonas sp. LVF2 isolated from a puddle in Goettingen, Germany.</title>
        <authorList>
            <person name="Friedrich I."/>
            <person name="Klassen A."/>
            <person name="Hannes N."/>
            <person name="Schneider D."/>
            <person name="Hertel R."/>
            <person name="Daniel R."/>
        </authorList>
    </citation>
    <scope>NUCLEOTIDE SEQUENCE</scope>
    <source>
        <strain evidence="1">LVF2</strain>
    </source>
</reference>
<dbReference type="AlphaFoldDB" id="A0A975C7X0"/>
<gene>
    <name evidence="1" type="ORF">IFJ75_08185</name>
</gene>
<proteinExistence type="predicted"/>
<dbReference type="RefSeq" id="WP_207932091.1">
    <property type="nucleotide sequence ID" value="NZ_CP062222.1"/>
</dbReference>
<sequence>MIAALAFALGLQVAPISPALPQDPGTERRAAAAALFPRQAYTAEYHHGMNMAAARLSAEVLNARGVNLYDRDFRLSDRLAARAIASPDALIDQAILCVSEPIAQRLGVPDLLALKAFATSPEGRNFWSFYFSNLQWIACFDRPVRLYLAPFVEEDLAAVIAETPPK</sequence>
<evidence type="ECO:0000313" key="2">
    <source>
        <dbReference type="Proteomes" id="UP000663918"/>
    </source>
</evidence>
<protein>
    <submittedName>
        <fullName evidence="1">Uncharacterized protein</fullName>
    </submittedName>
</protein>
<dbReference type="EMBL" id="CP062222">
    <property type="protein sequence ID" value="QTC92811.1"/>
    <property type="molecule type" value="Genomic_DNA"/>
</dbReference>
<dbReference type="KEGG" id="bgoe:IFJ75_08185"/>